<evidence type="ECO:0000313" key="3">
    <source>
        <dbReference type="EMBL" id="KAF2009225.1"/>
    </source>
</evidence>
<keyword evidence="2" id="KW-1133">Transmembrane helix</keyword>
<keyword evidence="4" id="KW-1185">Reference proteome</keyword>
<dbReference type="OrthoDB" id="529273at2759"/>
<dbReference type="EMBL" id="ML978079">
    <property type="protein sequence ID" value="KAF2009225.1"/>
    <property type="molecule type" value="Genomic_DNA"/>
</dbReference>
<reference evidence="3" key="1">
    <citation type="journal article" date="2020" name="Stud. Mycol.">
        <title>101 Dothideomycetes genomes: a test case for predicting lifestyles and emergence of pathogens.</title>
        <authorList>
            <person name="Haridas S."/>
            <person name="Albert R."/>
            <person name="Binder M."/>
            <person name="Bloem J."/>
            <person name="Labutti K."/>
            <person name="Salamov A."/>
            <person name="Andreopoulos B."/>
            <person name="Baker S."/>
            <person name="Barry K."/>
            <person name="Bills G."/>
            <person name="Bluhm B."/>
            <person name="Cannon C."/>
            <person name="Castanera R."/>
            <person name="Culley D."/>
            <person name="Daum C."/>
            <person name="Ezra D."/>
            <person name="Gonzalez J."/>
            <person name="Henrissat B."/>
            <person name="Kuo A."/>
            <person name="Liang C."/>
            <person name="Lipzen A."/>
            <person name="Lutzoni F."/>
            <person name="Magnuson J."/>
            <person name="Mondo S."/>
            <person name="Nolan M."/>
            <person name="Ohm R."/>
            <person name="Pangilinan J."/>
            <person name="Park H.-J."/>
            <person name="Ramirez L."/>
            <person name="Alfaro M."/>
            <person name="Sun H."/>
            <person name="Tritt A."/>
            <person name="Yoshinaga Y."/>
            <person name="Zwiers L.-H."/>
            <person name="Turgeon B."/>
            <person name="Goodwin S."/>
            <person name="Spatafora J."/>
            <person name="Crous P."/>
            <person name="Grigoriev I."/>
        </authorList>
    </citation>
    <scope>NUCLEOTIDE SEQUENCE</scope>
    <source>
        <strain evidence="3">CBS 175.79</strain>
    </source>
</reference>
<sequence>MVDTQFTFPSTVVRRENRQDGRTAEFGHWKRYCTFYGLVLTTTLSSVLLAADLFKWRVTGYFFILANKYPASVALTVQLLAAFFGLIHVAVISRLINYALRLRLNKTTVTLDALRTWVDMSLARVDWDLPLRFFFPVMLVVFLSLVPAALWAGSITPLISRTTTTGTLLLPSYEDVSLIREYPMEIGKSGPSLRNNKGFFTYSVGIGHLGSLLSSAASASSLNSVHPKLDNTQFSYRGRSYGVGAPAGLTDSRISSNRQVAGYIYQEEGYLTNISCIYNATTDFTLKGPMGDWIYEASGRIPDTVENPEMSNYIGHDGKAIVAIGVSYSERSPRRYLSITAGESYAFLNSTQCEFTFTPTLFNVTVDISNLNITVRPIADSTIPDFNPSRNLTRTVVRQFELMSNDLTNLYVSLLGEAFNSSIAAYNMTHLSTPRNPIPESVATLEGLTNSLVAMTDDMLAAYASAQLIVGKIFTPATSTVHLYALQFGQPGYVYSIFVLNLVVLAAVVAEWTRTRGWRELGRWNYLDPRDLIVAASRGGKGLSGAADRLGMAGSINATAGGGDVENAGVDGIKAKRRLRKFSLLSDYDEGNGQLPVCLRGDADGHVSIVLAGEYAEDRGRRSASSPGSDEGGNGNRPRRLDVSDAASFYTIDEKSAKLDGEFPREGPPRDWLMKTKKTNNKGLFGWLW</sequence>
<proteinExistence type="predicted"/>
<evidence type="ECO:0000313" key="4">
    <source>
        <dbReference type="Proteomes" id="UP000799778"/>
    </source>
</evidence>
<feature type="transmembrane region" description="Helical" evidence="2">
    <location>
        <begin position="71"/>
        <end position="96"/>
    </location>
</feature>
<gene>
    <name evidence="3" type="ORF">BU24DRAFT_85234</name>
</gene>
<keyword evidence="2" id="KW-0472">Membrane</keyword>
<evidence type="ECO:0000256" key="1">
    <source>
        <dbReference type="SAM" id="MobiDB-lite"/>
    </source>
</evidence>
<dbReference type="Proteomes" id="UP000799778">
    <property type="component" value="Unassembled WGS sequence"/>
</dbReference>
<feature type="region of interest" description="Disordered" evidence="1">
    <location>
        <begin position="618"/>
        <end position="641"/>
    </location>
</feature>
<organism evidence="3 4">
    <name type="scientific">Aaosphaeria arxii CBS 175.79</name>
    <dbReference type="NCBI Taxonomy" id="1450172"/>
    <lineage>
        <taxon>Eukaryota</taxon>
        <taxon>Fungi</taxon>
        <taxon>Dikarya</taxon>
        <taxon>Ascomycota</taxon>
        <taxon>Pezizomycotina</taxon>
        <taxon>Dothideomycetes</taxon>
        <taxon>Pleosporomycetidae</taxon>
        <taxon>Pleosporales</taxon>
        <taxon>Pleosporales incertae sedis</taxon>
        <taxon>Aaosphaeria</taxon>
    </lineage>
</organism>
<keyword evidence="2" id="KW-0812">Transmembrane</keyword>
<protein>
    <submittedName>
        <fullName evidence="3">Uncharacterized protein</fullName>
    </submittedName>
</protein>
<feature type="transmembrane region" description="Helical" evidence="2">
    <location>
        <begin position="32"/>
        <end position="51"/>
    </location>
</feature>
<accession>A0A6A5X856</accession>
<feature type="transmembrane region" description="Helical" evidence="2">
    <location>
        <begin position="133"/>
        <end position="153"/>
    </location>
</feature>
<name>A0A6A5X856_9PLEO</name>
<dbReference type="RefSeq" id="XP_033377564.1">
    <property type="nucleotide sequence ID" value="XM_033534708.1"/>
</dbReference>
<dbReference type="GeneID" id="54292105"/>
<evidence type="ECO:0000256" key="2">
    <source>
        <dbReference type="SAM" id="Phobius"/>
    </source>
</evidence>
<dbReference type="AlphaFoldDB" id="A0A6A5X856"/>